<evidence type="ECO:0008006" key="3">
    <source>
        <dbReference type="Google" id="ProtNLM"/>
    </source>
</evidence>
<dbReference type="InterPro" id="IPR011990">
    <property type="entry name" value="TPR-like_helical_dom_sf"/>
</dbReference>
<evidence type="ECO:0000313" key="2">
    <source>
        <dbReference type="Proteomes" id="UP001521150"/>
    </source>
</evidence>
<gene>
    <name evidence="1" type="ORF">LWC34_28515</name>
</gene>
<name>A0ABS8ZFY5_9PSEU</name>
<comment type="caution">
    <text evidence="1">The sequence shown here is derived from an EMBL/GenBank/DDBJ whole genome shotgun (WGS) entry which is preliminary data.</text>
</comment>
<evidence type="ECO:0000313" key="1">
    <source>
        <dbReference type="EMBL" id="MCE7006741.1"/>
    </source>
</evidence>
<protein>
    <recommendedName>
        <fullName evidence="3">Tetratricopeptide repeat protein</fullName>
    </recommendedName>
</protein>
<dbReference type="Proteomes" id="UP001521150">
    <property type="component" value="Unassembled WGS sequence"/>
</dbReference>
<accession>A0ABS8ZFY5</accession>
<sequence>MDQVQSILDHGYRLLAKHEHPTRPENHFVIDPTKWDFYAMDCYWMVGDNKRAAEHAHEVIRLSKRPDGAEKSPMRASEARFALAVVSLRNGDVEAAAEWTRTALAINRKSVAPLSMIADEVTAEIQRLYPNDRAARSIVEVIASTRKSFTQG</sequence>
<proteinExistence type="predicted"/>
<dbReference type="Gene3D" id="1.25.40.10">
    <property type="entry name" value="Tetratricopeptide repeat domain"/>
    <property type="match status" value="1"/>
</dbReference>
<dbReference type="EMBL" id="JAJVCN010000002">
    <property type="protein sequence ID" value="MCE7006741.1"/>
    <property type="molecule type" value="Genomic_DNA"/>
</dbReference>
<dbReference type="SUPFAM" id="SSF48452">
    <property type="entry name" value="TPR-like"/>
    <property type="match status" value="1"/>
</dbReference>
<dbReference type="RefSeq" id="WP_233728181.1">
    <property type="nucleotide sequence ID" value="NZ_JAJVCN010000002.1"/>
</dbReference>
<reference evidence="1 2" key="1">
    <citation type="submission" date="2021-12" db="EMBL/GenBank/DDBJ databases">
        <title>Genome sequence of Kibdelosporangium philippinense ATCC 49844.</title>
        <authorList>
            <person name="Fedorov E.A."/>
            <person name="Omeragic M."/>
            <person name="Shalygina K.F."/>
            <person name="Maclea K.S."/>
        </authorList>
    </citation>
    <scope>NUCLEOTIDE SEQUENCE [LARGE SCALE GENOMIC DNA]</scope>
    <source>
        <strain evidence="1 2">ATCC 49844</strain>
    </source>
</reference>
<organism evidence="1 2">
    <name type="scientific">Kibdelosporangium philippinense</name>
    <dbReference type="NCBI Taxonomy" id="211113"/>
    <lineage>
        <taxon>Bacteria</taxon>
        <taxon>Bacillati</taxon>
        <taxon>Actinomycetota</taxon>
        <taxon>Actinomycetes</taxon>
        <taxon>Pseudonocardiales</taxon>
        <taxon>Pseudonocardiaceae</taxon>
        <taxon>Kibdelosporangium</taxon>
    </lineage>
</organism>
<keyword evidence="2" id="KW-1185">Reference proteome</keyword>